<reference evidence="2 3" key="1">
    <citation type="journal article" date="2019" name="Int. J. Syst. Evol. Microbiol.">
        <title>The Global Catalogue of Microorganisms (GCM) 10K type strain sequencing project: providing services to taxonomists for standard genome sequencing and annotation.</title>
        <authorList>
            <consortium name="The Broad Institute Genomics Platform"/>
            <consortium name="The Broad Institute Genome Sequencing Center for Infectious Disease"/>
            <person name="Wu L."/>
            <person name="Ma J."/>
        </authorList>
    </citation>
    <scope>NUCLEOTIDE SEQUENCE [LARGE SCALE GENOMIC DNA]</scope>
    <source>
        <strain evidence="2 3">JCM 16221</strain>
    </source>
</reference>
<keyword evidence="3" id="KW-1185">Reference proteome</keyword>
<dbReference type="EMBL" id="BAAARA010000008">
    <property type="protein sequence ID" value="GAA2349598.1"/>
    <property type="molecule type" value="Genomic_DNA"/>
</dbReference>
<sequence length="403" mass="41817">MHVVRLGEPSASVGADVRAALTAWGAGESVLGGVAVLGCRPPGSPRPLEAVIVQPRGIVVVLGVDLPEPAAKLDAPLSTPWTVDGWPLVRAEGKVNPGQDALESAAALARSAQSRGLEPLPVAAIAAVGPYAGQITQPTADLHRGVRVVSPNTTTVLSAARELATYECPCSVEQAQELLRLLGVHAERDLDTGKLLAEGFPASPEMELAERATTLIPRYTDPSAPARANPRRTKLIVGAAAALVLLCAVLAVALLTAPSPEPTAVQQVDGVRFTERSVSTDGSCARHSFGDVQRWFEQHPCVNLRREAHDARASGGPISVSVVVVTLGDPGAAAELRAMATATGTGGITALGGPERFADAARAVQQEGGSVRIVQAAWSGRDSNPEDVALRAMTERALRLTPR</sequence>
<dbReference type="RefSeq" id="WP_344131676.1">
    <property type="nucleotide sequence ID" value="NZ_BAAARA010000008.1"/>
</dbReference>
<name>A0ABN3GE66_9PSEU</name>
<keyword evidence="1" id="KW-1133">Transmembrane helix</keyword>
<evidence type="ECO:0000313" key="2">
    <source>
        <dbReference type="EMBL" id="GAA2349598.1"/>
    </source>
</evidence>
<protein>
    <submittedName>
        <fullName evidence="2">Uncharacterized protein</fullName>
    </submittedName>
</protein>
<evidence type="ECO:0000256" key="1">
    <source>
        <dbReference type="SAM" id="Phobius"/>
    </source>
</evidence>
<proteinExistence type="predicted"/>
<accession>A0ABN3GE66</accession>
<organism evidence="2 3">
    <name type="scientific">Saccharopolyspora halophila</name>
    <dbReference type="NCBI Taxonomy" id="405551"/>
    <lineage>
        <taxon>Bacteria</taxon>
        <taxon>Bacillati</taxon>
        <taxon>Actinomycetota</taxon>
        <taxon>Actinomycetes</taxon>
        <taxon>Pseudonocardiales</taxon>
        <taxon>Pseudonocardiaceae</taxon>
        <taxon>Saccharopolyspora</taxon>
    </lineage>
</organism>
<keyword evidence="1" id="KW-0472">Membrane</keyword>
<keyword evidence="1" id="KW-0812">Transmembrane</keyword>
<feature type="transmembrane region" description="Helical" evidence="1">
    <location>
        <begin position="235"/>
        <end position="257"/>
    </location>
</feature>
<dbReference type="Proteomes" id="UP001501218">
    <property type="component" value="Unassembled WGS sequence"/>
</dbReference>
<evidence type="ECO:0000313" key="3">
    <source>
        <dbReference type="Proteomes" id="UP001501218"/>
    </source>
</evidence>
<gene>
    <name evidence="2" type="ORF">GCM10009854_29020</name>
</gene>
<comment type="caution">
    <text evidence="2">The sequence shown here is derived from an EMBL/GenBank/DDBJ whole genome shotgun (WGS) entry which is preliminary data.</text>
</comment>